<dbReference type="Gene3D" id="3.30.70.100">
    <property type="match status" value="1"/>
</dbReference>
<name>A0A9P5ZBM8_9AGAR</name>
<dbReference type="OrthoDB" id="3830579at2759"/>
<proteinExistence type="predicted"/>
<organism evidence="2 3">
    <name type="scientific">Pholiota conissans</name>
    <dbReference type="NCBI Taxonomy" id="109636"/>
    <lineage>
        <taxon>Eukaryota</taxon>
        <taxon>Fungi</taxon>
        <taxon>Dikarya</taxon>
        <taxon>Basidiomycota</taxon>
        <taxon>Agaricomycotina</taxon>
        <taxon>Agaricomycetes</taxon>
        <taxon>Agaricomycetidae</taxon>
        <taxon>Agaricales</taxon>
        <taxon>Agaricineae</taxon>
        <taxon>Strophariaceae</taxon>
        <taxon>Pholiota</taxon>
    </lineage>
</organism>
<dbReference type="InterPro" id="IPR007138">
    <property type="entry name" value="ABM_dom"/>
</dbReference>
<dbReference type="InterPro" id="IPR011008">
    <property type="entry name" value="Dimeric_a/b-barrel"/>
</dbReference>
<evidence type="ECO:0000313" key="3">
    <source>
        <dbReference type="Proteomes" id="UP000807469"/>
    </source>
</evidence>
<dbReference type="PROSITE" id="PS51725">
    <property type="entry name" value="ABM"/>
    <property type="match status" value="1"/>
</dbReference>
<dbReference type="AlphaFoldDB" id="A0A9P5ZBM8"/>
<accession>A0A9P5ZBM8</accession>
<comment type="caution">
    <text evidence="2">The sequence shown here is derived from an EMBL/GenBank/DDBJ whole genome shotgun (WGS) entry which is preliminary data.</text>
</comment>
<dbReference type="Proteomes" id="UP000807469">
    <property type="component" value="Unassembled WGS sequence"/>
</dbReference>
<keyword evidence="3" id="KW-1185">Reference proteome</keyword>
<dbReference type="Pfam" id="PF03992">
    <property type="entry name" value="ABM"/>
    <property type="match status" value="1"/>
</dbReference>
<sequence length="188" mass="20790">MPMVEFVWWPGTDAFLSDLENVISATVAHISSAPGCLRIFYGLEEEDRTKFWMIVVWQSHAHHQAMMDSPDYALMVGRLRPYFGGELKMNHVEFVHGEGPAFGAPITTISFLKSTKDSGGDEVDETLKSLTKSSGAVGATWGQTQEDASLKIGIFGSEMDESHPSSSFLVDSNVETIHVRFKEVFVAE</sequence>
<gene>
    <name evidence="2" type="ORF">BDN70DRAFT_681647</name>
</gene>
<feature type="domain" description="ABM" evidence="1">
    <location>
        <begin position="3"/>
        <end position="94"/>
    </location>
</feature>
<evidence type="ECO:0000259" key="1">
    <source>
        <dbReference type="PROSITE" id="PS51725"/>
    </source>
</evidence>
<reference evidence="2" key="1">
    <citation type="submission" date="2020-11" db="EMBL/GenBank/DDBJ databases">
        <authorList>
            <consortium name="DOE Joint Genome Institute"/>
            <person name="Ahrendt S."/>
            <person name="Riley R."/>
            <person name="Andreopoulos W."/>
            <person name="Labutti K."/>
            <person name="Pangilinan J."/>
            <person name="Ruiz-Duenas F.J."/>
            <person name="Barrasa J.M."/>
            <person name="Sanchez-Garcia M."/>
            <person name="Camarero S."/>
            <person name="Miyauchi S."/>
            <person name="Serrano A."/>
            <person name="Linde D."/>
            <person name="Babiker R."/>
            <person name="Drula E."/>
            <person name="Ayuso-Fernandez I."/>
            <person name="Pacheco R."/>
            <person name="Padilla G."/>
            <person name="Ferreira P."/>
            <person name="Barriuso J."/>
            <person name="Kellner H."/>
            <person name="Castanera R."/>
            <person name="Alfaro M."/>
            <person name="Ramirez L."/>
            <person name="Pisabarro A.G."/>
            <person name="Kuo A."/>
            <person name="Tritt A."/>
            <person name="Lipzen A."/>
            <person name="He G."/>
            <person name="Yan M."/>
            <person name="Ng V."/>
            <person name="Cullen D."/>
            <person name="Martin F."/>
            <person name="Rosso M.-N."/>
            <person name="Henrissat B."/>
            <person name="Hibbett D."/>
            <person name="Martinez A.T."/>
            <person name="Grigoriev I.V."/>
        </authorList>
    </citation>
    <scope>NUCLEOTIDE SEQUENCE</scope>
    <source>
        <strain evidence="2">CIRM-BRFM 674</strain>
    </source>
</reference>
<evidence type="ECO:0000313" key="2">
    <source>
        <dbReference type="EMBL" id="KAF9485232.1"/>
    </source>
</evidence>
<protein>
    <recommendedName>
        <fullName evidence="1">ABM domain-containing protein</fullName>
    </recommendedName>
</protein>
<dbReference type="SUPFAM" id="SSF54909">
    <property type="entry name" value="Dimeric alpha+beta barrel"/>
    <property type="match status" value="1"/>
</dbReference>
<dbReference type="EMBL" id="MU155137">
    <property type="protein sequence ID" value="KAF9485232.1"/>
    <property type="molecule type" value="Genomic_DNA"/>
</dbReference>